<evidence type="ECO:0000313" key="2">
    <source>
        <dbReference type="EMBL" id="PWJ58739.1"/>
    </source>
</evidence>
<evidence type="ECO:0000259" key="1">
    <source>
        <dbReference type="SMART" id="SM00228"/>
    </source>
</evidence>
<dbReference type="EMBL" id="QGDT01000003">
    <property type="protein sequence ID" value="PWJ58739.1"/>
    <property type="molecule type" value="Genomic_DNA"/>
</dbReference>
<reference evidence="2 3" key="1">
    <citation type="submission" date="2018-03" db="EMBL/GenBank/DDBJ databases">
        <title>Genomic Encyclopedia of Archaeal and Bacterial Type Strains, Phase II (KMG-II): from individual species to whole genera.</title>
        <authorList>
            <person name="Goeker M."/>
        </authorList>
    </citation>
    <scope>NUCLEOTIDE SEQUENCE [LARGE SCALE GENOMIC DNA]</scope>
    <source>
        <strain evidence="2 3">DSM 100346</strain>
    </source>
</reference>
<name>A0A316AN50_9BACT</name>
<organism evidence="2 3">
    <name type="scientific">Dyadobacter jejuensis</name>
    <dbReference type="NCBI Taxonomy" id="1082580"/>
    <lineage>
        <taxon>Bacteria</taxon>
        <taxon>Pseudomonadati</taxon>
        <taxon>Bacteroidota</taxon>
        <taxon>Cytophagia</taxon>
        <taxon>Cytophagales</taxon>
        <taxon>Spirosomataceae</taxon>
        <taxon>Dyadobacter</taxon>
    </lineage>
</organism>
<dbReference type="Gene3D" id="2.160.20.10">
    <property type="entry name" value="Single-stranded right-handed beta-helix, Pectin lyase-like"/>
    <property type="match status" value="2"/>
</dbReference>
<dbReference type="PANTHER" id="PTHR36453">
    <property type="entry name" value="SECRETED PROTEIN-RELATED"/>
    <property type="match status" value="1"/>
</dbReference>
<keyword evidence="3" id="KW-1185">Reference proteome</keyword>
<accession>A0A316AN50</accession>
<proteinExistence type="predicted"/>
<dbReference type="InterPro" id="IPR012334">
    <property type="entry name" value="Pectin_lyas_fold"/>
</dbReference>
<evidence type="ECO:0000313" key="3">
    <source>
        <dbReference type="Proteomes" id="UP000245880"/>
    </source>
</evidence>
<dbReference type="InterPro" id="IPR039448">
    <property type="entry name" value="Beta_helix"/>
</dbReference>
<dbReference type="PANTHER" id="PTHR36453:SF1">
    <property type="entry name" value="RIGHT HANDED BETA HELIX DOMAIN-CONTAINING PROTEIN"/>
    <property type="match status" value="1"/>
</dbReference>
<dbReference type="Proteomes" id="UP000245880">
    <property type="component" value="Unassembled WGS sequence"/>
</dbReference>
<dbReference type="Gene3D" id="2.30.42.10">
    <property type="match status" value="1"/>
</dbReference>
<dbReference type="InterPro" id="IPR036034">
    <property type="entry name" value="PDZ_sf"/>
</dbReference>
<dbReference type="RefSeq" id="WP_109673679.1">
    <property type="nucleotide sequence ID" value="NZ_QGDT01000003.1"/>
</dbReference>
<dbReference type="SUPFAM" id="SSF50156">
    <property type="entry name" value="PDZ domain-like"/>
    <property type="match status" value="1"/>
</dbReference>
<gene>
    <name evidence="2" type="ORF">CLV98_103105</name>
</gene>
<dbReference type="InterPro" id="IPR011050">
    <property type="entry name" value="Pectin_lyase_fold/virulence"/>
</dbReference>
<dbReference type="InterPro" id="IPR001478">
    <property type="entry name" value="PDZ"/>
</dbReference>
<sequence>MNDSFNRLSICLLVLCFWLSGPAFCLDLYVAPHGSDKNPGTIHKPFASLEAAQLKARKSSEPVNVFVRAGTYYLAKPIVFTPQDSRKADNKLTFKPYQNEKVLLSGAKPLALKWTRQESNIYKAKVAGDVSMDQLYADGQLLRMARYPNYDASSSHFGGYSEDVLAPERIKKWKNPEGAFIHSLHSHEWGGYHYKVVGKETDGTLKLEGGYQNNRQMGMHKKYRFIENVFEELDAPGEWYYDHTDKNLYVYIPNGQDPNRMTWLTPQLKSLVEFRGDAQHPVRNISIEGFELAHVQRTFMDTKEPLLRSDWTIYRGGTVVLEGTENCSIRNCHFKKVGGNAVFFSNYNRHGEVSGCHIEGAGASGICFVGDPKAVRSPSFEYHQFVALQEMDRKPGPKSNNYPAECRVSDNLMHDLGTVEKQVAGVQISMAMDITVSHNSIYNVPRSGINISEGTWGGHLIEYNDVFNTVLETGDHGAFNSWGRDRFWHPNRKTMDKIVAEHPEMILLDVQKTITIRNNRFRCDHGWDIDLDDGSSNYHIYNNVCLNGGLKLREGFQRVVENNIMLNNSFHPHVWFANSGDVFRKNIVTKPYFPIRVNDWGQEVNSNLFPDAKALETAQKNRTDSRSLAGDPLFIDADHGDYRVQPNSPALKIGFKNFDMDSFGVTSPHLKHLASQPPLPVLQQRNASSADSEANWLGGQLRNVSGLGDRSAFGLPDELGVVVEAIKADSPLGKSGLQNGDVIRKIEQQEVRNMGDLMDRYQEINWKGHAVVEIFRNQAPLKLDISFK</sequence>
<dbReference type="SUPFAM" id="SSF51126">
    <property type="entry name" value="Pectin lyase-like"/>
    <property type="match status" value="1"/>
</dbReference>
<protein>
    <submittedName>
        <fullName evidence="2">PDZ domain-containing protein</fullName>
    </submittedName>
</protein>
<dbReference type="Pfam" id="PF13229">
    <property type="entry name" value="Beta_helix"/>
    <property type="match status" value="1"/>
</dbReference>
<dbReference type="AlphaFoldDB" id="A0A316AN50"/>
<dbReference type="SMART" id="SM00228">
    <property type="entry name" value="PDZ"/>
    <property type="match status" value="1"/>
</dbReference>
<dbReference type="Pfam" id="PF13180">
    <property type="entry name" value="PDZ_2"/>
    <property type="match status" value="1"/>
</dbReference>
<feature type="domain" description="PDZ" evidence="1">
    <location>
        <begin position="695"/>
        <end position="778"/>
    </location>
</feature>
<comment type="caution">
    <text evidence="2">The sequence shown here is derived from an EMBL/GenBank/DDBJ whole genome shotgun (WGS) entry which is preliminary data.</text>
</comment>
<dbReference type="OrthoDB" id="9808066at2"/>
<dbReference type="SMART" id="SM00710">
    <property type="entry name" value="PbH1"/>
    <property type="match status" value="4"/>
</dbReference>
<dbReference type="InterPro" id="IPR006626">
    <property type="entry name" value="PbH1"/>
</dbReference>